<feature type="domain" description="GmrSD restriction endonucleases N-terminal" evidence="2">
    <location>
        <begin position="74"/>
        <end position="205"/>
    </location>
</feature>
<name>A0A0F3IGD9_9GAMM</name>
<keyword evidence="4" id="KW-1185">Reference proteome</keyword>
<evidence type="ECO:0000313" key="4">
    <source>
        <dbReference type="Proteomes" id="UP000033684"/>
    </source>
</evidence>
<feature type="region of interest" description="Disordered" evidence="1">
    <location>
        <begin position="1"/>
        <end position="37"/>
    </location>
</feature>
<gene>
    <name evidence="3" type="ORF">VZ94_15770</name>
</gene>
<dbReference type="PANTHER" id="PTHR39639">
    <property type="entry name" value="CHROMOSOME 16, WHOLE GENOME SHOTGUN SEQUENCE"/>
    <property type="match status" value="1"/>
</dbReference>
<dbReference type="EMBL" id="LAJX01000176">
    <property type="protein sequence ID" value="KJV05757.1"/>
    <property type="molecule type" value="Genomic_DNA"/>
</dbReference>
<protein>
    <recommendedName>
        <fullName evidence="2">GmrSD restriction endonucleases N-terminal domain-containing protein</fullName>
    </recommendedName>
</protein>
<dbReference type="RefSeq" id="WP_045779963.1">
    <property type="nucleotide sequence ID" value="NZ_LAJX01000176.1"/>
</dbReference>
<feature type="compositionally biased region" description="Acidic residues" evidence="1">
    <location>
        <begin position="1"/>
        <end position="26"/>
    </location>
</feature>
<dbReference type="Proteomes" id="UP000033684">
    <property type="component" value="Unassembled WGS sequence"/>
</dbReference>
<proteinExistence type="predicted"/>
<dbReference type="PATRIC" id="fig|1632867.3.peg.1865"/>
<evidence type="ECO:0000256" key="1">
    <source>
        <dbReference type="SAM" id="MobiDB-lite"/>
    </source>
</evidence>
<dbReference type="PANTHER" id="PTHR39639:SF1">
    <property type="entry name" value="DUF262 DOMAIN-CONTAINING PROTEIN"/>
    <property type="match status" value="1"/>
</dbReference>
<reference evidence="3 4" key="2">
    <citation type="journal article" date="2016" name="Microb. Ecol.">
        <title>Genome Characteristics of a Novel Type I Methanotroph (Sn10-6) Isolated from a Flooded Indian Rice Field.</title>
        <authorList>
            <person name="Rahalkar M.C."/>
            <person name="Pandit P.S."/>
            <person name="Dhakephalkar P.K."/>
            <person name="Pore S."/>
            <person name="Arora P."/>
            <person name="Kapse N."/>
        </authorList>
    </citation>
    <scope>NUCLEOTIDE SEQUENCE [LARGE SCALE GENOMIC DNA]</scope>
    <source>
        <strain evidence="3 4">Sn10-6</strain>
    </source>
</reference>
<evidence type="ECO:0000259" key="2">
    <source>
        <dbReference type="Pfam" id="PF03235"/>
    </source>
</evidence>
<reference evidence="4" key="1">
    <citation type="submission" date="2015-03" db="EMBL/GenBank/DDBJ databases">
        <title>Draft genome sequence of a novel methanotroph (Sn10-6) isolated from flooded ricefield rhizosphere in India.</title>
        <authorList>
            <person name="Pandit P.S."/>
            <person name="Pore S.D."/>
            <person name="Arora P."/>
            <person name="Kapse N.G."/>
            <person name="Dhakephalkar P.K."/>
            <person name="Rahalkar M.C."/>
        </authorList>
    </citation>
    <scope>NUCLEOTIDE SEQUENCE [LARGE SCALE GENOMIC DNA]</scope>
    <source>
        <strain evidence="4">Sn10-6</strain>
    </source>
</reference>
<dbReference type="InterPro" id="IPR004919">
    <property type="entry name" value="GmrSD_N"/>
</dbReference>
<organism evidence="3 4">
    <name type="scientific">Methylocucumis oryzae</name>
    <dbReference type="NCBI Taxonomy" id="1632867"/>
    <lineage>
        <taxon>Bacteria</taxon>
        <taxon>Pseudomonadati</taxon>
        <taxon>Pseudomonadota</taxon>
        <taxon>Gammaproteobacteria</taxon>
        <taxon>Methylococcales</taxon>
        <taxon>Methylococcaceae</taxon>
        <taxon>Methylocucumis</taxon>
    </lineage>
</organism>
<dbReference type="AlphaFoldDB" id="A0A0F3IGD9"/>
<accession>A0A0F3IGD9</accession>
<dbReference type="Pfam" id="PF03235">
    <property type="entry name" value="GmrSD_N"/>
    <property type="match status" value="1"/>
</dbReference>
<comment type="caution">
    <text evidence="3">The sequence shown here is derived from an EMBL/GenBank/DDBJ whole genome shotgun (WGS) entry which is preliminary data.</text>
</comment>
<sequence>METQETFDDINEMNISDEESKLDDEDKSGSDLKMKPWNPDDIRITTKNFTIREIYTQIQDKASNQEKELDKELDLAPEFQRSFVWDIKQQIRLIETILLGIPLPAFYFNQDKDGAQQVIDGVQRLTTIKRFMSDQLELKEEHLEYLSPLKGSTFSSLDPATKRRFAGTQIVAHVIEPQTPDDVKYDIFNRVNTGGSPLYAQEIRHCMSKERSREFLRKLVESDSFDAAMGKLFWSKNPEGEWVRDSKRMTDREMALRFCAFYIEPLEKYSKASSLDAFLLDFSRWLDHKAKSADLKKLEIAFQQAMQNCYLVFGKDVFRRRLPNNQPARGSINKAIFESQALALADYHPDIVIANKDKIQKTLWELFNDPDYETAVSSGTGSYKKIKERITKPREALEKILR</sequence>
<evidence type="ECO:0000313" key="3">
    <source>
        <dbReference type="EMBL" id="KJV05757.1"/>
    </source>
</evidence>
<feature type="compositionally biased region" description="Basic and acidic residues" evidence="1">
    <location>
        <begin position="27"/>
        <end position="37"/>
    </location>
</feature>